<reference evidence="1 2" key="1">
    <citation type="submission" date="2023-03" db="EMBL/GenBank/DDBJ databases">
        <title>High recombination rates correlate with genetic variation in Cardiocondyla obscurior ants.</title>
        <authorList>
            <person name="Errbii M."/>
        </authorList>
    </citation>
    <scope>NUCLEOTIDE SEQUENCE [LARGE SCALE GENOMIC DNA]</scope>
    <source>
        <strain evidence="1">Alpha-2009</strain>
        <tissue evidence="1">Whole body</tissue>
    </source>
</reference>
<name>A0AAW2GSV6_9HYME</name>
<gene>
    <name evidence="1" type="ORF">PUN28_002114</name>
</gene>
<evidence type="ECO:0000313" key="1">
    <source>
        <dbReference type="EMBL" id="KAL0130278.1"/>
    </source>
</evidence>
<protein>
    <submittedName>
        <fullName evidence="1">Uncharacterized protein</fullName>
    </submittedName>
</protein>
<proteinExistence type="predicted"/>
<dbReference type="AlphaFoldDB" id="A0AAW2GSV6"/>
<evidence type="ECO:0000313" key="2">
    <source>
        <dbReference type="Proteomes" id="UP001430953"/>
    </source>
</evidence>
<organism evidence="1 2">
    <name type="scientific">Cardiocondyla obscurior</name>
    <dbReference type="NCBI Taxonomy" id="286306"/>
    <lineage>
        <taxon>Eukaryota</taxon>
        <taxon>Metazoa</taxon>
        <taxon>Ecdysozoa</taxon>
        <taxon>Arthropoda</taxon>
        <taxon>Hexapoda</taxon>
        <taxon>Insecta</taxon>
        <taxon>Pterygota</taxon>
        <taxon>Neoptera</taxon>
        <taxon>Endopterygota</taxon>
        <taxon>Hymenoptera</taxon>
        <taxon>Apocrita</taxon>
        <taxon>Aculeata</taxon>
        <taxon>Formicoidea</taxon>
        <taxon>Formicidae</taxon>
        <taxon>Myrmicinae</taxon>
        <taxon>Cardiocondyla</taxon>
    </lineage>
</organism>
<comment type="caution">
    <text evidence="1">The sequence shown here is derived from an EMBL/GenBank/DDBJ whole genome shotgun (WGS) entry which is preliminary data.</text>
</comment>
<accession>A0AAW2GSV6</accession>
<dbReference type="EMBL" id="JADYXP020000002">
    <property type="protein sequence ID" value="KAL0130278.1"/>
    <property type="molecule type" value="Genomic_DNA"/>
</dbReference>
<dbReference type="Proteomes" id="UP001430953">
    <property type="component" value="Unassembled WGS sequence"/>
</dbReference>
<keyword evidence="2" id="KW-1185">Reference proteome</keyword>
<sequence length="138" mass="15956">MLIEQDLEKSKQIVRQMNSLWGVRQPEKSVLDGRSRVMMLKICSAKTEFFPPQNVVWLFFEEGWNGLVNAVLYMLNGVLSILETVTRYGTDYLNQTSQIRTRDTLLISNWLPVVGEKRRPNKIESCARVSPLLSANYF</sequence>